<protein>
    <recommendedName>
        <fullName evidence="4">Protein translocase subunit SecF</fullName>
    </recommendedName>
</protein>
<keyword evidence="1" id="KW-1133">Transmembrane helix</keyword>
<keyword evidence="1" id="KW-0812">Transmembrane</keyword>
<name>A0A9D1S977_9FIRM</name>
<evidence type="ECO:0000313" key="2">
    <source>
        <dbReference type="EMBL" id="HIU51606.1"/>
    </source>
</evidence>
<proteinExistence type="predicted"/>
<evidence type="ECO:0000256" key="1">
    <source>
        <dbReference type="SAM" id="Phobius"/>
    </source>
</evidence>
<sequence length="225" mass="26138">MKKSRIIYVLLALIIIAGAICAYTMKFNFSLAYDDSVRIDISIGKEYKVEDMNQIAKEVFQDQEFIVQDVEIFNDMAAITVRTVTDEQKNQLVQKVNEKYGTELTTDDLLEVKLPHYRGRDIMRRYFWPIGISSILILIYMLIRYHKLGKIKVLVSTVLWPVVMELVYLSILAITRLPISFYTLPLGIVIATMTLFILAYCYEKKLASSKRKEDISKIKEEETEK</sequence>
<reference evidence="2" key="2">
    <citation type="journal article" date="2021" name="PeerJ">
        <title>Extensive microbial diversity within the chicken gut microbiome revealed by metagenomics and culture.</title>
        <authorList>
            <person name="Gilroy R."/>
            <person name="Ravi A."/>
            <person name="Getino M."/>
            <person name="Pursley I."/>
            <person name="Horton D.L."/>
            <person name="Alikhan N.F."/>
            <person name="Baker D."/>
            <person name="Gharbi K."/>
            <person name="Hall N."/>
            <person name="Watson M."/>
            <person name="Adriaenssens E.M."/>
            <person name="Foster-Nyarko E."/>
            <person name="Jarju S."/>
            <person name="Secka A."/>
            <person name="Antonio M."/>
            <person name="Oren A."/>
            <person name="Chaudhuri R.R."/>
            <person name="La Ragione R."/>
            <person name="Hildebrand F."/>
            <person name="Pallen M.J."/>
        </authorList>
    </citation>
    <scope>NUCLEOTIDE SEQUENCE</scope>
    <source>
        <strain evidence="2">CHK195-15760</strain>
    </source>
</reference>
<organism evidence="2 3">
    <name type="scientific">Candidatus Merdicola faecigallinarum</name>
    <dbReference type="NCBI Taxonomy" id="2840862"/>
    <lineage>
        <taxon>Bacteria</taxon>
        <taxon>Bacillati</taxon>
        <taxon>Bacillota</taxon>
        <taxon>Clostridia</taxon>
        <taxon>Candidatus Merdicola</taxon>
    </lineage>
</organism>
<dbReference type="Proteomes" id="UP000824093">
    <property type="component" value="Unassembled WGS sequence"/>
</dbReference>
<comment type="caution">
    <text evidence="2">The sequence shown here is derived from an EMBL/GenBank/DDBJ whole genome shotgun (WGS) entry which is preliminary data.</text>
</comment>
<reference evidence="2" key="1">
    <citation type="submission" date="2020-10" db="EMBL/GenBank/DDBJ databases">
        <authorList>
            <person name="Gilroy R."/>
        </authorList>
    </citation>
    <scope>NUCLEOTIDE SEQUENCE</scope>
    <source>
        <strain evidence="2">CHK195-15760</strain>
    </source>
</reference>
<dbReference type="EMBL" id="DVNH01000022">
    <property type="protein sequence ID" value="HIU51606.1"/>
    <property type="molecule type" value="Genomic_DNA"/>
</dbReference>
<feature type="transmembrane region" description="Helical" evidence="1">
    <location>
        <begin position="126"/>
        <end position="143"/>
    </location>
</feature>
<dbReference type="AlphaFoldDB" id="A0A9D1S977"/>
<feature type="transmembrane region" description="Helical" evidence="1">
    <location>
        <begin position="181"/>
        <end position="202"/>
    </location>
</feature>
<keyword evidence="1" id="KW-0472">Membrane</keyword>
<accession>A0A9D1S977</accession>
<feature type="transmembrane region" description="Helical" evidence="1">
    <location>
        <begin position="155"/>
        <end position="175"/>
    </location>
</feature>
<feature type="transmembrane region" description="Helical" evidence="1">
    <location>
        <begin position="7"/>
        <end position="25"/>
    </location>
</feature>
<gene>
    <name evidence="2" type="ORF">IAB70_03170</name>
</gene>
<evidence type="ECO:0000313" key="3">
    <source>
        <dbReference type="Proteomes" id="UP000824093"/>
    </source>
</evidence>
<evidence type="ECO:0008006" key="4">
    <source>
        <dbReference type="Google" id="ProtNLM"/>
    </source>
</evidence>